<evidence type="ECO:0000256" key="3">
    <source>
        <dbReference type="ARBA" id="ARBA00022692"/>
    </source>
</evidence>
<dbReference type="EMBL" id="CP042301">
    <property type="protein sequence ID" value="QDZ02138.1"/>
    <property type="molecule type" value="Genomic_DNA"/>
</dbReference>
<feature type="transmembrane region" description="Helical" evidence="6">
    <location>
        <begin position="23"/>
        <end position="43"/>
    </location>
</feature>
<dbReference type="Pfam" id="PF01594">
    <property type="entry name" value="AI-2E_transport"/>
    <property type="match status" value="1"/>
</dbReference>
<feature type="transmembrane region" description="Helical" evidence="6">
    <location>
        <begin position="220"/>
        <end position="242"/>
    </location>
</feature>
<evidence type="ECO:0000313" key="7">
    <source>
        <dbReference type="EMBL" id="QDZ02138.1"/>
    </source>
</evidence>
<reference evidence="7" key="1">
    <citation type="submission" date="2020-04" db="EMBL/GenBank/DDBJ databases">
        <title>Nitratireductor sp. nov. isolated from mangrove soil.</title>
        <authorList>
            <person name="Ye Y."/>
        </authorList>
    </citation>
    <scope>NUCLEOTIDE SEQUENCE</scope>
    <source>
        <strain evidence="7">SY7</strain>
    </source>
</reference>
<comment type="subcellular location">
    <subcellularLocation>
        <location evidence="1">Membrane</location>
        <topology evidence="1">Multi-pass membrane protein</topology>
    </subcellularLocation>
</comment>
<protein>
    <submittedName>
        <fullName evidence="7">AI-2E family transporter</fullName>
    </submittedName>
</protein>
<evidence type="ECO:0000256" key="1">
    <source>
        <dbReference type="ARBA" id="ARBA00004141"/>
    </source>
</evidence>
<dbReference type="AlphaFoldDB" id="A0A5B8L3L9"/>
<dbReference type="KEGG" id="niy:FQ775_18095"/>
<keyword evidence="3 6" id="KW-0812">Transmembrane</keyword>
<feature type="transmembrane region" description="Helical" evidence="6">
    <location>
        <begin position="49"/>
        <end position="67"/>
    </location>
</feature>
<sequence length="363" mass="39406">MKPFLDPRPAGRWSWAKPDLDTILARAAVASIVLLGVLGFVVALIQGQFILAPVTLAVVVGLMLGPVATRLERRGLRAWLSAAIVVLLFIVLVCAVLLALIGPLTYWAGELPRIWERLQFQLAQLREPINTLKELQSELRSVTGGSQVTVQVDEGAGVEDVAVMAPALVAQLLLFMASLFFFIATRHDIRLGILRFCLDRRLRWRVAHIFRDVEALVSRYLLSIAVINAGLGVAVTLALWAVGVPSPALWGAFAALLNFVIYIGPTVMVALLFGVGLSTFDTLGGSFVPPLAYLSVNLVEAQFVTPMVLGRTLTLNPFLVLLALAFWIWVWGPIGGFVAIPALLIVYAIVSNIFPAVRQARGD</sequence>
<evidence type="ECO:0000256" key="4">
    <source>
        <dbReference type="ARBA" id="ARBA00022989"/>
    </source>
</evidence>
<comment type="similarity">
    <text evidence="2">Belongs to the autoinducer-2 exporter (AI-2E) (TC 2.A.86) family.</text>
</comment>
<dbReference type="RefSeq" id="WP_146300777.1">
    <property type="nucleotide sequence ID" value="NZ_CP042301.2"/>
</dbReference>
<keyword evidence="5 6" id="KW-0472">Membrane</keyword>
<dbReference type="PANTHER" id="PTHR21716:SF16">
    <property type="entry name" value="BLL1467 PROTEIN"/>
    <property type="match status" value="1"/>
</dbReference>
<dbReference type="PANTHER" id="PTHR21716">
    <property type="entry name" value="TRANSMEMBRANE PROTEIN"/>
    <property type="match status" value="1"/>
</dbReference>
<name>A0A5B8L3L9_9HYPH</name>
<keyword evidence="4 6" id="KW-1133">Transmembrane helix</keyword>
<feature type="transmembrane region" description="Helical" evidence="6">
    <location>
        <begin position="248"/>
        <end position="273"/>
    </location>
</feature>
<dbReference type="Proteomes" id="UP000321389">
    <property type="component" value="Chromosome"/>
</dbReference>
<accession>A0A5B8L3L9</accession>
<feature type="transmembrane region" description="Helical" evidence="6">
    <location>
        <begin position="79"/>
        <end position="101"/>
    </location>
</feature>
<evidence type="ECO:0000256" key="6">
    <source>
        <dbReference type="SAM" id="Phobius"/>
    </source>
</evidence>
<organism evidence="7 8">
    <name type="scientific">Nitratireductor mangrovi</name>
    <dbReference type="NCBI Taxonomy" id="2599600"/>
    <lineage>
        <taxon>Bacteria</taxon>
        <taxon>Pseudomonadati</taxon>
        <taxon>Pseudomonadota</taxon>
        <taxon>Alphaproteobacteria</taxon>
        <taxon>Hyphomicrobiales</taxon>
        <taxon>Phyllobacteriaceae</taxon>
        <taxon>Nitratireductor</taxon>
    </lineage>
</organism>
<evidence type="ECO:0000313" key="8">
    <source>
        <dbReference type="Proteomes" id="UP000321389"/>
    </source>
</evidence>
<keyword evidence="8" id="KW-1185">Reference proteome</keyword>
<dbReference type="GO" id="GO:0016020">
    <property type="term" value="C:membrane"/>
    <property type="evidence" value="ECO:0007669"/>
    <property type="project" value="UniProtKB-SubCell"/>
</dbReference>
<dbReference type="InterPro" id="IPR002549">
    <property type="entry name" value="AI-2E-like"/>
</dbReference>
<feature type="transmembrane region" description="Helical" evidence="6">
    <location>
        <begin position="163"/>
        <end position="185"/>
    </location>
</feature>
<proteinExistence type="inferred from homology"/>
<gene>
    <name evidence="7" type="ORF">FQ775_18095</name>
</gene>
<dbReference type="OrthoDB" id="9799225at2"/>
<evidence type="ECO:0000256" key="2">
    <source>
        <dbReference type="ARBA" id="ARBA00009773"/>
    </source>
</evidence>
<feature type="transmembrane region" description="Helical" evidence="6">
    <location>
        <begin position="337"/>
        <end position="357"/>
    </location>
</feature>
<dbReference type="GO" id="GO:0055085">
    <property type="term" value="P:transmembrane transport"/>
    <property type="evidence" value="ECO:0007669"/>
    <property type="project" value="TreeGrafter"/>
</dbReference>
<feature type="transmembrane region" description="Helical" evidence="6">
    <location>
        <begin position="313"/>
        <end position="331"/>
    </location>
</feature>
<evidence type="ECO:0000256" key="5">
    <source>
        <dbReference type="ARBA" id="ARBA00023136"/>
    </source>
</evidence>